<dbReference type="SUPFAM" id="SSF109998">
    <property type="entry name" value="Triger factor/SurA peptide-binding domain-like"/>
    <property type="match status" value="1"/>
</dbReference>
<dbReference type="PANTHER" id="PTHR47637:SF1">
    <property type="entry name" value="CHAPERONE SURA"/>
    <property type="match status" value="1"/>
</dbReference>
<dbReference type="Gene3D" id="1.10.4030.10">
    <property type="entry name" value="Porin chaperone SurA, peptide-binding domain"/>
    <property type="match status" value="1"/>
</dbReference>
<dbReference type="EC" id="5.2.1.8" evidence="7"/>
<keyword evidence="2 7" id="KW-0677">Repeat</keyword>
<reference evidence="11" key="1">
    <citation type="journal article" date="2019" name="Int. J. Syst. Evol. Microbiol.">
        <title>The Global Catalogue of Microorganisms (GCM) 10K type strain sequencing project: providing services to taxonomists for standard genome sequencing and annotation.</title>
        <authorList>
            <consortium name="The Broad Institute Genomics Platform"/>
            <consortium name="The Broad Institute Genome Sequencing Center for Infectious Disease"/>
            <person name="Wu L."/>
            <person name="Ma J."/>
        </authorList>
    </citation>
    <scope>NUCLEOTIDE SEQUENCE [LARGE SCALE GENOMIC DNA]</scope>
    <source>
        <strain evidence="11">CCUG 2113</strain>
    </source>
</reference>
<feature type="signal peptide" evidence="7">
    <location>
        <begin position="1"/>
        <end position="23"/>
    </location>
</feature>
<evidence type="ECO:0000256" key="1">
    <source>
        <dbReference type="ARBA" id="ARBA00022729"/>
    </source>
</evidence>
<accession>A0ABV8DA15</accession>
<organism evidence="10 11">
    <name type="scientific">Acidovorax facilis</name>
    <dbReference type="NCBI Taxonomy" id="12917"/>
    <lineage>
        <taxon>Bacteria</taxon>
        <taxon>Pseudomonadati</taxon>
        <taxon>Pseudomonadota</taxon>
        <taxon>Betaproteobacteria</taxon>
        <taxon>Burkholderiales</taxon>
        <taxon>Comamonadaceae</taxon>
        <taxon>Acidovorax</taxon>
    </lineage>
</organism>
<dbReference type="InterPro" id="IPR023034">
    <property type="entry name" value="PPIase_SurA"/>
</dbReference>
<dbReference type="GO" id="GO:0003755">
    <property type="term" value="F:peptidyl-prolyl cis-trans isomerase activity"/>
    <property type="evidence" value="ECO:0007669"/>
    <property type="project" value="UniProtKB-EC"/>
</dbReference>
<keyword evidence="5 7" id="KW-0143">Chaperone</keyword>
<comment type="domain">
    <text evidence="7">The PPIase activity resides only in the second parvulin domain. The N-terminal region and the C-terminal tail are necessary and sufficient for the chaperone activity of SurA. The PPIase activity is dispensable for SurA to function as a chaperone. The N-terminal region and the C-terminal tail are also required for porin recognition.</text>
</comment>
<evidence type="ECO:0000256" key="7">
    <source>
        <dbReference type="HAMAP-Rule" id="MF_01183"/>
    </source>
</evidence>
<dbReference type="InterPro" id="IPR015391">
    <property type="entry name" value="SurA_N"/>
</dbReference>
<sequence length="471" mass="51600" precursor="true">MNHRVIALAIATLASLLSQGALAQGLRPSGAPSGKGLTARPAAAPSITLPAETASGSSSSAPRQADFIVAVVNSEPVTNNEVRARLARAQAQLAQQGGAMPPRELLAREVLERIILERAQLQQAKESGLKVDDYAVSQAEQGVARQNNMSVDDLYRRLARDGMGKERFREELRNQLLLQRLREREVEARVKVTDLDIDQYLREQQKGNDVASMEINLGHVLVLVPENASPVQVAERQARAQRAADKVRAGEDFAAVAREFSDAPEGQRAGGQLGMRPADRYPELFVNSTLGLPVGSIVGPVRSPAGFHVLKVIERVTAGVPTTVVQNHARHILLRTGPQLSESAAAARLADYRRRVQMGQADFAALAREHSQDGSSKEGGDLGWATPGRYVPEFEQALNALKPGDISEPVVSRFGVHLIQLLERREAKLTQREQRDMARDTVREKKLDEAYATWAQELRGRAYVEYRDPPQ</sequence>
<dbReference type="InterPro" id="IPR050280">
    <property type="entry name" value="OMP_Chaperone_SurA"/>
</dbReference>
<evidence type="ECO:0000259" key="8">
    <source>
        <dbReference type="Pfam" id="PF00639"/>
    </source>
</evidence>
<feature type="domain" description="SurA N-terminal" evidence="9">
    <location>
        <begin position="66"/>
        <end position="182"/>
    </location>
</feature>
<keyword evidence="4 7" id="KW-0697">Rotamase</keyword>
<dbReference type="HAMAP" id="MF_01183">
    <property type="entry name" value="Chaperone_SurA"/>
    <property type="match status" value="1"/>
</dbReference>
<feature type="domain" description="PpiC" evidence="8">
    <location>
        <begin position="331"/>
        <end position="421"/>
    </location>
</feature>
<evidence type="ECO:0000259" key="9">
    <source>
        <dbReference type="Pfam" id="PF09312"/>
    </source>
</evidence>
<comment type="function">
    <text evidence="7">Chaperone involved in the correct folding and assembly of outer membrane proteins. Recognizes specific patterns of aromatic residues and the orientation of their side chains, which are found more frequently in integral outer membrane proteins. May act in both early periplasmic and late outer membrane-associated steps of protein maturation.</text>
</comment>
<dbReference type="Pfam" id="PF00639">
    <property type="entry name" value="Rotamase"/>
    <property type="match status" value="2"/>
</dbReference>
<dbReference type="RefSeq" id="WP_055398009.1">
    <property type="nucleotide sequence ID" value="NZ_JAMXAX010000017.1"/>
</dbReference>
<keyword evidence="11" id="KW-1185">Reference proteome</keyword>
<evidence type="ECO:0000256" key="2">
    <source>
        <dbReference type="ARBA" id="ARBA00022737"/>
    </source>
</evidence>
<evidence type="ECO:0000256" key="5">
    <source>
        <dbReference type="ARBA" id="ARBA00023186"/>
    </source>
</evidence>
<dbReference type="PANTHER" id="PTHR47637">
    <property type="entry name" value="CHAPERONE SURA"/>
    <property type="match status" value="1"/>
</dbReference>
<dbReference type="Pfam" id="PF09312">
    <property type="entry name" value="SurA_N"/>
    <property type="match status" value="1"/>
</dbReference>
<keyword evidence="6 7" id="KW-0413">Isomerase</keyword>
<proteinExistence type="inferred from homology"/>
<dbReference type="SUPFAM" id="SSF54534">
    <property type="entry name" value="FKBP-like"/>
    <property type="match status" value="2"/>
</dbReference>
<feature type="domain" description="PpiC" evidence="8">
    <location>
        <begin position="219"/>
        <end position="313"/>
    </location>
</feature>
<name>A0ABV8DA15_9BURK</name>
<dbReference type="InterPro" id="IPR023058">
    <property type="entry name" value="PPIase_PpiC_CS"/>
</dbReference>
<gene>
    <name evidence="7" type="primary">surA</name>
    <name evidence="10" type="ORF">ACFOW3_11815</name>
</gene>
<evidence type="ECO:0000256" key="3">
    <source>
        <dbReference type="ARBA" id="ARBA00022764"/>
    </source>
</evidence>
<dbReference type="EMBL" id="JBHSAJ010000029">
    <property type="protein sequence ID" value="MFC3935309.1"/>
    <property type="molecule type" value="Genomic_DNA"/>
</dbReference>
<dbReference type="PROSITE" id="PS01096">
    <property type="entry name" value="PPIC_PPIASE_1"/>
    <property type="match status" value="1"/>
</dbReference>
<keyword evidence="1 7" id="KW-0732">Signal</keyword>
<comment type="subcellular location">
    <subcellularLocation>
        <location evidence="7">Periplasm</location>
    </subcellularLocation>
    <text evidence="7">Is capable of associating with the outer membrane.</text>
</comment>
<feature type="chain" id="PRO_5044903188" description="Chaperone SurA" evidence="7">
    <location>
        <begin position="24"/>
        <end position="471"/>
    </location>
</feature>
<dbReference type="InterPro" id="IPR027304">
    <property type="entry name" value="Trigger_fact/SurA_dom_sf"/>
</dbReference>
<comment type="catalytic activity">
    <reaction evidence="7">
        <text>[protein]-peptidylproline (omega=180) = [protein]-peptidylproline (omega=0)</text>
        <dbReference type="Rhea" id="RHEA:16237"/>
        <dbReference type="Rhea" id="RHEA-COMP:10747"/>
        <dbReference type="Rhea" id="RHEA-COMP:10748"/>
        <dbReference type="ChEBI" id="CHEBI:83833"/>
        <dbReference type="ChEBI" id="CHEBI:83834"/>
        <dbReference type="EC" id="5.2.1.8"/>
    </reaction>
</comment>
<evidence type="ECO:0000256" key="4">
    <source>
        <dbReference type="ARBA" id="ARBA00023110"/>
    </source>
</evidence>
<dbReference type="Proteomes" id="UP001595693">
    <property type="component" value="Unassembled WGS sequence"/>
</dbReference>
<evidence type="ECO:0000313" key="10">
    <source>
        <dbReference type="EMBL" id="MFC3935309.1"/>
    </source>
</evidence>
<comment type="caution">
    <text evidence="10">The sequence shown here is derived from an EMBL/GenBank/DDBJ whole genome shotgun (WGS) entry which is preliminary data.</text>
</comment>
<dbReference type="Gene3D" id="3.10.50.40">
    <property type="match status" value="2"/>
</dbReference>
<evidence type="ECO:0000256" key="6">
    <source>
        <dbReference type="ARBA" id="ARBA00023235"/>
    </source>
</evidence>
<protein>
    <recommendedName>
        <fullName evidence="7">Chaperone SurA</fullName>
    </recommendedName>
    <alternativeName>
        <fullName evidence="7">Peptidyl-prolyl cis-trans isomerase SurA</fullName>
        <shortName evidence="7">PPIase SurA</shortName>
        <ecNumber evidence="7">5.2.1.8</ecNumber>
    </alternativeName>
    <alternativeName>
        <fullName evidence="7">Rotamase SurA</fullName>
    </alternativeName>
</protein>
<evidence type="ECO:0000313" key="11">
    <source>
        <dbReference type="Proteomes" id="UP001595693"/>
    </source>
</evidence>
<dbReference type="InterPro" id="IPR046357">
    <property type="entry name" value="PPIase_dom_sf"/>
</dbReference>
<keyword evidence="3 7" id="KW-0574">Periplasm</keyword>
<dbReference type="InterPro" id="IPR000297">
    <property type="entry name" value="PPIase_PpiC"/>
</dbReference>